<keyword evidence="1 6" id="KW-0436">Ligase</keyword>
<comment type="caution">
    <text evidence="6">The sequence shown here is derived from an EMBL/GenBank/DDBJ whole genome shotgun (WGS) entry which is preliminary data.</text>
</comment>
<reference evidence="6 7" key="1">
    <citation type="submission" date="2019-11" db="EMBL/GenBank/DDBJ databases">
        <title>Pedobacter petrophilus genome.</title>
        <authorList>
            <person name="Feldbauer M.J."/>
            <person name="Newman J.D."/>
        </authorList>
    </citation>
    <scope>NUCLEOTIDE SEQUENCE [LARGE SCALE GENOMIC DNA]</scope>
    <source>
        <strain evidence="6 7">LMG 29686</strain>
    </source>
</reference>
<dbReference type="EC" id="6.3.4.15" evidence="3"/>
<dbReference type="Pfam" id="PF02237">
    <property type="entry name" value="BPL_C"/>
    <property type="match status" value="1"/>
</dbReference>
<dbReference type="InterPro" id="IPR003142">
    <property type="entry name" value="BPL_C"/>
</dbReference>
<dbReference type="EMBL" id="WKKH01000012">
    <property type="protein sequence ID" value="MRX76431.1"/>
    <property type="molecule type" value="Genomic_DNA"/>
</dbReference>
<evidence type="ECO:0000256" key="1">
    <source>
        <dbReference type="ARBA" id="ARBA00022598"/>
    </source>
</evidence>
<evidence type="ECO:0000259" key="5">
    <source>
        <dbReference type="PROSITE" id="PS51733"/>
    </source>
</evidence>
<accession>A0A7K0FYA8</accession>
<dbReference type="Gene3D" id="3.30.930.10">
    <property type="entry name" value="Bira Bifunctional Protein, Domain 2"/>
    <property type="match status" value="1"/>
</dbReference>
<keyword evidence="2" id="KW-0092">Biotin</keyword>
<sequence>MQNNTFSTLFVGQNLIKLKEVDSTNNFLKDMLSKSEPVAEGTVIMADNQFSGRGQQQGIWYTEPGKNISMSLYLKPVFLPLSKQFYLNMAVSLAAGEGLGQFTKNGFKIKWPNDIYYLNKKIGGILIENTLTGATIKSSVIGIGLNINQVNFPESISNKATSLAQILQKETDLIDILEKISIFMEKYYLILKSGNYDILQKDYLKRLYNLGVKASYLYNGKVFEGTITGIEDGGRLLVETHNGQQAFNFKEIEFIHTKINTQ</sequence>
<evidence type="ECO:0000256" key="2">
    <source>
        <dbReference type="ARBA" id="ARBA00023267"/>
    </source>
</evidence>
<dbReference type="RefSeq" id="WP_154280658.1">
    <property type="nucleotide sequence ID" value="NZ_JBHUJQ010000001.1"/>
</dbReference>
<name>A0A7K0FYA8_9SPHI</name>
<gene>
    <name evidence="6" type="ORF">GJU39_10050</name>
</gene>
<dbReference type="PROSITE" id="PS51733">
    <property type="entry name" value="BPL_LPL_CATALYTIC"/>
    <property type="match status" value="1"/>
</dbReference>
<evidence type="ECO:0000313" key="6">
    <source>
        <dbReference type="EMBL" id="MRX76431.1"/>
    </source>
</evidence>
<keyword evidence="7" id="KW-1185">Reference proteome</keyword>
<dbReference type="OrthoDB" id="9807064at2"/>
<protein>
    <recommendedName>
        <fullName evidence="3">biotin--[biotin carboxyl-carrier protein] ligase</fullName>
        <ecNumber evidence="3">6.3.4.15</ecNumber>
    </recommendedName>
</protein>
<dbReference type="InterPro" id="IPR045864">
    <property type="entry name" value="aa-tRNA-synth_II/BPL/LPL"/>
</dbReference>
<dbReference type="GO" id="GO:0005737">
    <property type="term" value="C:cytoplasm"/>
    <property type="evidence" value="ECO:0007669"/>
    <property type="project" value="TreeGrafter"/>
</dbReference>
<dbReference type="InterPro" id="IPR004408">
    <property type="entry name" value="Biotin_CoA_COase_ligase"/>
</dbReference>
<dbReference type="GO" id="GO:0004077">
    <property type="term" value="F:biotin--[biotin carboxyl-carrier protein] ligase activity"/>
    <property type="evidence" value="ECO:0007669"/>
    <property type="project" value="UniProtKB-EC"/>
</dbReference>
<evidence type="ECO:0000256" key="3">
    <source>
        <dbReference type="ARBA" id="ARBA00024227"/>
    </source>
</evidence>
<dbReference type="NCBIfam" id="TIGR00121">
    <property type="entry name" value="birA_ligase"/>
    <property type="match status" value="1"/>
</dbReference>
<evidence type="ECO:0000256" key="4">
    <source>
        <dbReference type="ARBA" id="ARBA00047846"/>
    </source>
</evidence>
<dbReference type="CDD" id="cd16442">
    <property type="entry name" value="BPL"/>
    <property type="match status" value="1"/>
</dbReference>
<dbReference type="PANTHER" id="PTHR12835:SF5">
    <property type="entry name" value="BIOTIN--PROTEIN LIGASE"/>
    <property type="match status" value="1"/>
</dbReference>
<dbReference type="Pfam" id="PF03099">
    <property type="entry name" value="BPL_LplA_LipB"/>
    <property type="match status" value="1"/>
</dbReference>
<evidence type="ECO:0000313" key="7">
    <source>
        <dbReference type="Proteomes" id="UP000487757"/>
    </source>
</evidence>
<proteinExistence type="predicted"/>
<dbReference type="Proteomes" id="UP000487757">
    <property type="component" value="Unassembled WGS sequence"/>
</dbReference>
<organism evidence="6 7">
    <name type="scientific">Pedobacter petrophilus</name>
    <dbReference type="NCBI Taxonomy" id="1908241"/>
    <lineage>
        <taxon>Bacteria</taxon>
        <taxon>Pseudomonadati</taxon>
        <taxon>Bacteroidota</taxon>
        <taxon>Sphingobacteriia</taxon>
        <taxon>Sphingobacteriales</taxon>
        <taxon>Sphingobacteriaceae</taxon>
        <taxon>Pedobacter</taxon>
    </lineage>
</organism>
<dbReference type="AlphaFoldDB" id="A0A7K0FYA8"/>
<dbReference type="InterPro" id="IPR004143">
    <property type="entry name" value="BPL_LPL_catalytic"/>
</dbReference>
<feature type="domain" description="BPL/LPL catalytic" evidence="5">
    <location>
        <begin position="1"/>
        <end position="192"/>
    </location>
</feature>
<dbReference type="SUPFAM" id="SSF55681">
    <property type="entry name" value="Class II aaRS and biotin synthetases"/>
    <property type="match status" value="1"/>
</dbReference>
<comment type="catalytic activity">
    <reaction evidence="4">
        <text>biotin + L-lysyl-[protein] + ATP = N(6)-biotinyl-L-lysyl-[protein] + AMP + diphosphate + H(+)</text>
        <dbReference type="Rhea" id="RHEA:11756"/>
        <dbReference type="Rhea" id="RHEA-COMP:9752"/>
        <dbReference type="Rhea" id="RHEA-COMP:10505"/>
        <dbReference type="ChEBI" id="CHEBI:15378"/>
        <dbReference type="ChEBI" id="CHEBI:29969"/>
        <dbReference type="ChEBI" id="CHEBI:30616"/>
        <dbReference type="ChEBI" id="CHEBI:33019"/>
        <dbReference type="ChEBI" id="CHEBI:57586"/>
        <dbReference type="ChEBI" id="CHEBI:83144"/>
        <dbReference type="ChEBI" id="CHEBI:456215"/>
        <dbReference type="EC" id="6.3.4.15"/>
    </reaction>
</comment>
<dbReference type="PANTHER" id="PTHR12835">
    <property type="entry name" value="BIOTIN PROTEIN LIGASE"/>
    <property type="match status" value="1"/>
</dbReference>